<comment type="similarity">
    <text evidence="9">Belongs to the PsaM family.</text>
</comment>
<evidence type="ECO:0000256" key="5">
    <source>
        <dbReference type="ARBA" id="ARBA00022836"/>
    </source>
</evidence>
<dbReference type="AlphaFoldDB" id="A0A172F1P2"/>
<dbReference type="NCBIfam" id="TIGR03053">
    <property type="entry name" value="PS_I_psaM"/>
    <property type="match status" value="1"/>
</dbReference>
<protein>
    <recommendedName>
        <fullName evidence="9">Photosystem I reaction center subunit XII</fullName>
    </recommendedName>
    <alternativeName>
        <fullName evidence="9">PSI-M</fullName>
    </alternativeName>
</protein>
<evidence type="ECO:0000313" key="10">
    <source>
        <dbReference type="EMBL" id="ALP86118.1"/>
    </source>
</evidence>
<reference evidence="10" key="1">
    <citation type="submission" date="2015-05" db="EMBL/GenBank/DDBJ databases">
        <title>Phacus orbicularis chloroplast genome.</title>
        <authorList>
            <person name="Kasiborski B.A."/>
            <person name="Linton E.W."/>
        </authorList>
    </citation>
    <scope>NUCLEOTIDE SEQUENCE</scope>
</reference>
<dbReference type="HAMAP" id="MF_00828">
    <property type="entry name" value="PSI_PsaM"/>
    <property type="match status" value="1"/>
</dbReference>
<keyword evidence="4 9" id="KW-0812">Transmembrane</keyword>
<geneLocation type="chloroplast" evidence="10"/>
<keyword evidence="7 9" id="KW-0793">Thylakoid</keyword>
<dbReference type="GO" id="GO:0009522">
    <property type="term" value="C:photosystem I"/>
    <property type="evidence" value="ECO:0007669"/>
    <property type="project" value="UniProtKB-KW"/>
</dbReference>
<evidence type="ECO:0000256" key="9">
    <source>
        <dbReference type="HAMAP-Rule" id="MF_00828"/>
    </source>
</evidence>
<dbReference type="GO" id="GO:0015979">
    <property type="term" value="P:photosynthesis"/>
    <property type="evidence" value="ECO:0007669"/>
    <property type="project" value="UniProtKB-UniRule"/>
</dbReference>
<keyword evidence="3 10" id="KW-0934">Plastid</keyword>
<dbReference type="GO" id="GO:0009535">
    <property type="term" value="C:chloroplast thylakoid membrane"/>
    <property type="evidence" value="ECO:0007669"/>
    <property type="project" value="UniProtKB-SubCell"/>
</dbReference>
<keyword evidence="8 9" id="KW-0472">Membrane</keyword>
<dbReference type="InterPro" id="IPR037279">
    <property type="entry name" value="PSI_PsaM_sf"/>
</dbReference>
<dbReference type="Pfam" id="PF07465">
    <property type="entry name" value="PsaM"/>
    <property type="match status" value="1"/>
</dbReference>
<keyword evidence="1 10" id="KW-0150">Chloroplast</keyword>
<accession>A0A172F1P2</accession>
<name>A0A172F1P2_9EUGL</name>
<dbReference type="SUPFAM" id="SSF81548">
    <property type="entry name" value="Subunit XII of photosystem I reaction centre, PsaM"/>
    <property type="match status" value="1"/>
</dbReference>
<organism evidence="10">
    <name type="scientific">Phacus orbicularis</name>
    <dbReference type="NCBI Taxonomy" id="158829"/>
    <lineage>
        <taxon>Eukaryota</taxon>
        <taxon>Discoba</taxon>
        <taxon>Euglenozoa</taxon>
        <taxon>Euglenida</taxon>
        <taxon>Spirocuta</taxon>
        <taxon>Euglenophyceae</taxon>
        <taxon>Euglenales</taxon>
        <taxon>Phacaceae</taxon>
        <taxon>Phacus</taxon>
    </lineage>
</organism>
<comment type="subcellular location">
    <subcellularLocation>
        <location evidence="9">Plastid</location>
        <location evidence="9">Chloroplast thylakoid membrane</location>
        <topology evidence="9">Single-pass membrane protein</topology>
    </subcellularLocation>
</comment>
<sequence length="31" mass="3509">MELSDVQVYTLLLISLIPGFLAIKLGKELYK</sequence>
<evidence type="ECO:0000256" key="6">
    <source>
        <dbReference type="ARBA" id="ARBA00022989"/>
    </source>
</evidence>
<feature type="transmembrane region" description="Helical" evidence="9">
    <location>
        <begin position="6"/>
        <end position="25"/>
    </location>
</feature>
<keyword evidence="6 9" id="KW-1133">Transmembrane helix</keyword>
<evidence type="ECO:0000256" key="3">
    <source>
        <dbReference type="ARBA" id="ARBA00022640"/>
    </source>
</evidence>
<dbReference type="EMBL" id="KR921747">
    <property type="protein sequence ID" value="ALP86118.1"/>
    <property type="molecule type" value="Genomic_DNA"/>
</dbReference>
<proteinExistence type="inferred from homology"/>
<evidence type="ECO:0000256" key="7">
    <source>
        <dbReference type="ARBA" id="ARBA00023078"/>
    </source>
</evidence>
<keyword evidence="2 9" id="KW-0602">Photosynthesis</keyword>
<evidence type="ECO:0000256" key="2">
    <source>
        <dbReference type="ARBA" id="ARBA00022531"/>
    </source>
</evidence>
<dbReference type="InterPro" id="IPR010010">
    <property type="entry name" value="PSI_PsaM"/>
</dbReference>
<keyword evidence="5 9" id="KW-0603">Photosystem I</keyword>
<evidence type="ECO:0000256" key="8">
    <source>
        <dbReference type="ARBA" id="ARBA00023136"/>
    </source>
</evidence>
<gene>
    <name evidence="9 10" type="primary">psaM</name>
</gene>
<evidence type="ECO:0000256" key="4">
    <source>
        <dbReference type="ARBA" id="ARBA00022692"/>
    </source>
</evidence>
<evidence type="ECO:0000256" key="1">
    <source>
        <dbReference type="ARBA" id="ARBA00022528"/>
    </source>
</evidence>